<keyword evidence="3" id="KW-1185">Reference proteome</keyword>
<reference evidence="2 3" key="1">
    <citation type="journal article" date="2014" name="Mol. Plant">
        <title>Chromosome Scale Genome Assembly and Transcriptome Profiling of Nannochloropsis gaditana in Nitrogen Depletion.</title>
        <authorList>
            <person name="Corteggiani Carpinelli E."/>
            <person name="Telatin A."/>
            <person name="Vitulo N."/>
            <person name="Forcato C."/>
            <person name="D'Angelo M."/>
            <person name="Schiavon R."/>
            <person name="Vezzi A."/>
            <person name="Giacometti G.M."/>
            <person name="Morosinotto T."/>
            <person name="Valle G."/>
        </authorList>
    </citation>
    <scope>NUCLEOTIDE SEQUENCE [LARGE SCALE GENOMIC DNA]</scope>
    <source>
        <strain evidence="2 3">B-31</strain>
    </source>
</reference>
<proteinExistence type="predicted"/>
<dbReference type="InterPro" id="IPR011008">
    <property type="entry name" value="Dimeric_a/b-barrel"/>
</dbReference>
<organism evidence="2 3">
    <name type="scientific">Nannochloropsis gaditana</name>
    <dbReference type="NCBI Taxonomy" id="72520"/>
    <lineage>
        <taxon>Eukaryota</taxon>
        <taxon>Sar</taxon>
        <taxon>Stramenopiles</taxon>
        <taxon>Ochrophyta</taxon>
        <taxon>Eustigmatophyceae</taxon>
        <taxon>Eustigmatales</taxon>
        <taxon>Monodopsidaceae</taxon>
        <taxon>Nannochloropsis</taxon>
    </lineage>
</organism>
<feature type="domain" description="YCII-related" evidence="1">
    <location>
        <begin position="85"/>
        <end position="166"/>
    </location>
</feature>
<dbReference type="InterPro" id="IPR051807">
    <property type="entry name" value="Sec-metab_biosynth-assoc"/>
</dbReference>
<dbReference type="Gene3D" id="3.30.70.1060">
    <property type="entry name" value="Dimeric alpha+beta barrel"/>
    <property type="match status" value="1"/>
</dbReference>
<dbReference type="PANTHER" id="PTHR33606">
    <property type="entry name" value="PROTEIN YCII"/>
    <property type="match status" value="1"/>
</dbReference>
<dbReference type="EMBL" id="AZIL01003103">
    <property type="protein sequence ID" value="EWM20419.1"/>
    <property type="molecule type" value="Genomic_DNA"/>
</dbReference>
<dbReference type="InterPro" id="IPR005545">
    <property type="entry name" value="YCII"/>
</dbReference>
<dbReference type="Proteomes" id="UP000019335">
    <property type="component" value="Unassembled WGS sequence"/>
</dbReference>
<protein>
    <submittedName>
        <fullName evidence="2">Dimeric alpha-beta barrel</fullName>
    </submittedName>
</protein>
<accession>W7THJ9</accession>
<sequence>MKVTKVKFSHRIQSINWLRFECTVTRRCKCMLHSVPGMLASRASCRFSIRHTFQLNATQRFPTQPLLQHKRVMSSAQAITPTTLWLLQYHYVNDILDRREPHRAEHLAGLTQAAKEGSLVLGGALADPVDMGVLVFTDKSVAENFAAADAYVKAGLVKVWQVRQWTVVAGSKI</sequence>
<name>W7THJ9_9STRA</name>
<evidence type="ECO:0000259" key="1">
    <source>
        <dbReference type="Pfam" id="PF03795"/>
    </source>
</evidence>
<dbReference type="OrthoDB" id="5519740at2759"/>
<evidence type="ECO:0000313" key="3">
    <source>
        <dbReference type="Proteomes" id="UP000019335"/>
    </source>
</evidence>
<dbReference type="Pfam" id="PF03795">
    <property type="entry name" value="YCII"/>
    <property type="match status" value="1"/>
</dbReference>
<evidence type="ECO:0000313" key="2">
    <source>
        <dbReference type="EMBL" id="EWM20419.1"/>
    </source>
</evidence>
<dbReference type="PANTHER" id="PTHR33606:SF3">
    <property type="entry name" value="PROTEIN YCII"/>
    <property type="match status" value="1"/>
</dbReference>
<gene>
    <name evidence="2" type="ORF">Naga_100386g2</name>
</gene>
<dbReference type="SUPFAM" id="SSF54909">
    <property type="entry name" value="Dimeric alpha+beta barrel"/>
    <property type="match status" value="1"/>
</dbReference>
<dbReference type="AlphaFoldDB" id="W7THJ9"/>
<comment type="caution">
    <text evidence="2">The sequence shown here is derived from an EMBL/GenBank/DDBJ whole genome shotgun (WGS) entry which is preliminary data.</text>
</comment>